<dbReference type="EMBL" id="LOMO01000001">
    <property type="protein sequence ID" value="KXY51228.1"/>
    <property type="molecule type" value="Genomic_DNA"/>
</dbReference>
<comment type="caution">
    <text evidence="1">The sequence shown here is derived from an EMBL/GenBank/DDBJ whole genome shotgun (WGS) entry which is preliminary data.</text>
</comment>
<sequence>MRTLVVSETSFIKNENKFKVEGVTSDVSLRRGYKTEDDGVLWGMQHATVMKANYSEADKLHSKRMREYNPIKNGETVVIEGNKYVTRILGNYSSCVIFDPK</sequence>
<gene>
    <name evidence="1" type="ORF">AT268_32575</name>
</gene>
<dbReference type="Proteomes" id="UP000075476">
    <property type="component" value="Unassembled WGS sequence"/>
</dbReference>
<reference evidence="1 2" key="1">
    <citation type="submission" date="2015-12" db="EMBL/GenBank/DDBJ databases">
        <title>Bacillus cereus Group isolate.</title>
        <authorList>
            <person name="Kovac J."/>
        </authorList>
    </citation>
    <scope>NUCLEOTIDE SEQUENCE [LARGE SCALE GENOMIC DNA]</scope>
    <source>
        <strain evidence="1 2">FSL K6-0073</strain>
    </source>
</reference>
<proteinExistence type="predicted"/>
<evidence type="ECO:0000313" key="1">
    <source>
        <dbReference type="EMBL" id="KXY51228.1"/>
    </source>
</evidence>
<organism evidence="1 2">
    <name type="scientific">Bacillus cereus</name>
    <dbReference type="NCBI Taxonomy" id="1396"/>
    <lineage>
        <taxon>Bacteria</taxon>
        <taxon>Bacillati</taxon>
        <taxon>Bacillota</taxon>
        <taxon>Bacilli</taxon>
        <taxon>Bacillales</taxon>
        <taxon>Bacillaceae</taxon>
        <taxon>Bacillus</taxon>
        <taxon>Bacillus cereus group</taxon>
    </lineage>
</organism>
<name>A0A9X0SQG3_BACCE</name>
<dbReference type="AlphaFoldDB" id="A0A9X0SQG3"/>
<evidence type="ECO:0000313" key="2">
    <source>
        <dbReference type="Proteomes" id="UP000075476"/>
    </source>
</evidence>
<accession>A0A9X0SQG3</accession>
<dbReference type="RefSeq" id="WP_061662565.1">
    <property type="nucleotide sequence ID" value="NZ_LOMO01000001.1"/>
</dbReference>
<protein>
    <submittedName>
        <fullName evidence="1">Uncharacterized protein</fullName>
    </submittedName>
</protein>